<evidence type="ECO:0000313" key="2">
    <source>
        <dbReference type="Proteomes" id="UP001239111"/>
    </source>
</evidence>
<dbReference type="EMBL" id="CM056742">
    <property type="protein sequence ID" value="KAJ8680371.1"/>
    <property type="molecule type" value="Genomic_DNA"/>
</dbReference>
<accession>A0ACC2PBL1</accession>
<reference evidence="1" key="1">
    <citation type="submission" date="2023-04" db="EMBL/GenBank/DDBJ databases">
        <title>A chromosome-level genome assembly of the parasitoid wasp Eretmocerus hayati.</title>
        <authorList>
            <person name="Zhong Y."/>
            <person name="Liu S."/>
            <person name="Liu Y."/>
        </authorList>
    </citation>
    <scope>NUCLEOTIDE SEQUENCE</scope>
    <source>
        <strain evidence="1">ZJU_SS_LIU_2023</strain>
    </source>
</reference>
<protein>
    <submittedName>
        <fullName evidence="1">Uncharacterized protein</fullName>
    </submittedName>
</protein>
<comment type="caution">
    <text evidence="1">The sequence shown here is derived from an EMBL/GenBank/DDBJ whole genome shotgun (WGS) entry which is preliminary data.</text>
</comment>
<sequence length="1178" mass="129404">MDPFTQRMLERAKARREKLDTALTNAGHEVHKRRSPLRDANVLLAQAPVATDVSVKRSPSKLTKNSISPTKSPVKSPRKSPDKNVERTSYSHQREPNKENNDHDKSPVKSKLQRMGKLYSDDDRALSSPIHRTEENFTAEDDDTDRALAKPGARLNRLAALASEINNWEDDLSHPTVVKQTTSKAERVQAKLNESVRSGSEPRAGPSGLNKMGSCTEKSSSPMRWEKTTAGHMGSHSIQYRSPTKSSPIKSPVKSPVKSPMKTSGMAKPSALEKIDERPGSENRSSVVSSPASSYSSNQYSKSPEKAVKSAGSGSAASSPAVSSARLNSRFGYNGSPKSSHVQSPGSVLSKASMFESKNSSVKTKDPAEMSLSERKALFERNKGEALIPKAPLTMSVPTKMLQEKSSHSGDSSSSCKPKTDTGRAVEAQRSIFEQGKRVQELENDILQNVQAERQRELEMLRSRFNRTRDVVRSVNPSLRTSESSDQGKATSPKNSPVCPVKPTPAPDQAPPPPPPMPALFSRRSGSSMNSKNSPPKRQVAASPPKVSSQMKKTTDIKRIKVAPPKPGCLYPNLADIESSSTETFSEYTAGSSEPETATFDEQTNTETETEAEYLVQTNDSEEYTSTYDDDDDYGDDDIGNTSLGRSILQAVSQQTTLLKKRSIEPDPDSTTSDISVLDEMDEYLDECLAAQEYGREGPSPAKLNKSGKSPSAASRSFKYTHGTSYRSPIKIVSPASSPKRRNQYVMDGDDRVPLLHSVSTYRRQQSQTPKSSARLVSRMPENIDSNSDEASGDREAALIQEKVKRLLDEVQKQQTTMGEASKAVNICDASFEFSGSRAKVDGERALLVASERRKAALEEIQRLKVEGSLRPVVPGSSEVQESGSLTISAVTLPLKRDFSRYVDPKVCLHFVCLVRHLDTVIATPAIQGHPGDSCIRFPSTLKLQDLYSDFKVTIEVYSLETRTDYSNGKKKTPKKSNKQSNKLVMQSPAGPSAVRTTSFSRVGFVVFSLKDVSRQQFTLSNISLSCPLEGRLQMHVSCELAVSVSHRGFLTMFEDVSGFGAWHRRHCVLEAATLSYWTYPSDEQKKTPIGSIDLRAVTTANVNLVSRDICARPNTFLLETTRPAHSGDTDSLVMVRNGPNTTIRHLISADTKEDRLEWCAKLNKTLHLLRAWGTCSS</sequence>
<evidence type="ECO:0000313" key="1">
    <source>
        <dbReference type="EMBL" id="KAJ8680371.1"/>
    </source>
</evidence>
<organism evidence="1 2">
    <name type="scientific">Eretmocerus hayati</name>
    <dbReference type="NCBI Taxonomy" id="131215"/>
    <lineage>
        <taxon>Eukaryota</taxon>
        <taxon>Metazoa</taxon>
        <taxon>Ecdysozoa</taxon>
        <taxon>Arthropoda</taxon>
        <taxon>Hexapoda</taxon>
        <taxon>Insecta</taxon>
        <taxon>Pterygota</taxon>
        <taxon>Neoptera</taxon>
        <taxon>Endopterygota</taxon>
        <taxon>Hymenoptera</taxon>
        <taxon>Apocrita</taxon>
        <taxon>Proctotrupomorpha</taxon>
        <taxon>Chalcidoidea</taxon>
        <taxon>Aphelinidae</taxon>
        <taxon>Aphelininae</taxon>
        <taxon>Eretmocerus</taxon>
    </lineage>
</organism>
<keyword evidence="2" id="KW-1185">Reference proteome</keyword>
<proteinExistence type="predicted"/>
<name>A0ACC2PBL1_9HYME</name>
<gene>
    <name evidence="1" type="ORF">QAD02_016158</name>
</gene>
<dbReference type="Proteomes" id="UP001239111">
    <property type="component" value="Chromosome 2"/>
</dbReference>